<organism evidence="6 7">
    <name type="scientific">Roseibium aggregatum</name>
    <dbReference type="NCBI Taxonomy" id="187304"/>
    <lineage>
        <taxon>Bacteria</taxon>
        <taxon>Pseudomonadati</taxon>
        <taxon>Pseudomonadota</taxon>
        <taxon>Alphaproteobacteria</taxon>
        <taxon>Hyphomicrobiales</taxon>
        <taxon>Stappiaceae</taxon>
        <taxon>Roseibium</taxon>
    </lineage>
</organism>
<feature type="binding site" evidence="4">
    <location>
        <position position="167"/>
    </location>
    <ligand>
        <name>Mn(2+)</name>
        <dbReference type="ChEBI" id="CHEBI:29035"/>
        <label>1</label>
    </ligand>
</feature>
<dbReference type="NCBIfam" id="TIGR01230">
    <property type="entry name" value="agmatinase"/>
    <property type="match status" value="1"/>
</dbReference>
<reference evidence="6" key="1">
    <citation type="submission" date="2020-12" db="EMBL/GenBank/DDBJ databases">
        <title>Oil enriched cultivation method for isolating marine PHA-producing bacteria.</title>
        <authorList>
            <person name="Zheng W."/>
            <person name="Yu S."/>
            <person name="Huang Y."/>
        </authorList>
    </citation>
    <scope>NUCLEOTIDE SEQUENCE</scope>
    <source>
        <strain evidence="6">SY-2-12</strain>
    </source>
</reference>
<feature type="binding site" evidence="4">
    <location>
        <position position="140"/>
    </location>
    <ligand>
        <name>Mn(2+)</name>
        <dbReference type="ChEBI" id="CHEBI:29035"/>
        <label>1</label>
    </ligand>
</feature>
<dbReference type="PANTHER" id="PTHR11358:SF26">
    <property type="entry name" value="GUANIDINO ACID HYDROLASE, MITOCHONDRIAL"/>
    <property type="match status" value="1"/>
</dbReference>
<comment type="similarity">
    <text evidence="1">Belongs to the arginase family. Agmatinase subfamily.</text>
</comment>
<evidence type="ECO:0000313" key="7">
    <source>
        <dbReference type="Proteomes" id="UP000664096"/>
    </source>
</evidence>
<feature type="binding site" evidence="4">
    <location>
        <position position="245"/>
    </location>
    <ligand>
        <name>Mn(2+)</name>
        <dbReference type="ChEBI" id="CHEBI:29035"/>
        <label>1</label>
    </ligand>
</feature>
<dbReference type="RefSeq" id="WP_207143474.1">
    <property type="nucleotide sequence ID" value="NZ_JAEKJZ010000007.1"/>
</dbReference>
<dbReference type="GO" id="GO:0046872">
    <property type="term" value="F:metal ion binding"/>
    <property type="evidence" value="ECO:0007669"/>
    <property type="project" value="UniProtKB-KW"/>
</dbReference>
<dbReference type="EC" id="3.5.3.11" evidence="6"/>
<dbReference type="GO" id="GO:0033389">
    <property type="term" value="P:putrescine biosynthetic process from arginine, via agmatine"/>
    <property type="evidence" value="ECO:0007669"/>
    <property type="project" value="TreeGrafter"/>
</dbReference>
<name>A0A939EIC5_9HYPH</name>
<sequence>METDSNINPKSGDLAFTRDSLRGVVPEASYAGALSFMRRRYTKDLTGVDVAVMGVPFDLAVSSRSGARLGPRAVRSGSSHIAWSAPWPWASDPFETLAIVDYGDCELDTGYPDKVPGQIADAAGHVLASGSALLSIGGDHFITYPLLKAHAEKHGPLSLIQFDAHTDTWADEEGRIDHGTMLWHAVRDGLVDPARSVQIGIRTHNPEPLGFNIIDAIEVHRTGCDAVIAKAREFVGDAKTYVTFDIDALEPASAPGTGTPVIGGLSPFQAQEILRGLAGINVVGMDVVEVAPAYDISEITAIAAATIANDLLCLYAASRATQR</sequence>
<dbReference type="Gene3D" id="3.40.800.10">
    <property type="entry name" value="Ureohydrolase domain"/>
    <property type="match status" value="1"/>
</dbReference>
<dbReference type="InterPro" id="IPR006035">
    <property type="entry name" value="Ureohydrolase"/>
</dbReference>
<comment type="cofactor">
    <cofactor evidence="4">
        <name>Mn(2+)</name>
        <dbReference type="ChEBI" id="CHEBI:29035"/>
    </cofactor>
    <text evidence="4">Binds 2 manganese ions per subunit.</text>
</comment>
<protein>
    <submittedName>
        <fullName evidence="6">Agmatinase</fullName>
        <ecNumber evidence="6">3.5.3.11</ecNumber>
    </submittedName>
</protein>
<dbReference type="PANTHER" id="PTHR11358">
    <property type="entry name" value="ARGINASE/AGMATINASE"/>
    <property type="match status" value="1"/>
</dbReference>
<dbReference type="PROSITE" id="PS51409">
    <property type="entry name" value="ARGINASE_2"/>
    <property type="match status" value="1"/>
</dbReference>
<dbReference type="Proteomes" id="UP000664096">
    <property type="component" value="Unassembled WGS sequence"/>
</dbReference>
<dbReference type="GO" id="GO:0008783">
    <property type="term" value="F:agmatinase activity"/>
    <property type="evidence" value="ECO:0007669"/>
    <property type="project" value="UniProtKB-EC"/>
</dbReference>
<dbReference type="InterPro" id="IPR023696">
    <property type="entry name" value="Ureohydrolase_dom_sf"/>
</dbReference>
<keyword evidence="2 4" id="KW-0479">Metal-binding</keyword>
<keyword evidence="4" id="KW-0464">Manganese</keyword>
<comment type="caution">
    <text evidence="6">The sequence shown here is derived from an EMBL/GenBank/DDBJ whole genome shotgun (WGS) entry which is preliminary data.</text>
</comment>
<keyword evidence="3 5" id="KW-0378">Hydrolase</keyword>
<evidence type="ECO:0000256" key="4">
    <source>
        <dbReference type="PIRSR" id="PIRSR036979-1"/>
    </source>
</evidence>
<dbReference type="NCBIfam" id="NF002564">
    <property type="entry name" value="PRK02190.1"/>
    <property type="match status" value="1"/>
</dbReference>
<dbReference type="PROSITE" id="PS01053">
    <property type="entry name" value="ARGINASE_1"/>
    <property type="match status" value="1"/>
</dbReference>
<dbReference type="EMBL" id="JAEKJZ010000007">
    <property type="protein sequence ID" value="MBN9673564.1"/>
    <property type="molecule type" value="Genomic_DNA"/>
</dbReference>
<evidence type="ECO:0000256" key="3">
    <source>
        <dbReference type="ARBA" id="ARBA00022801"/>
    </source>
</evidence>
<dbReference type="PIRSF" id="PIRSF036979">
    <property type="entry name" value="Arginase"/>
    <property type="match status" value="1"/>
</dbReference>
<evidence type="ECO:0000256" key="1">
    <source>
        <dbReference type="ARBA" id="ARBA00009227"/>
    </source>
</evidence>
<dbReference type="AlphaFoldDB" id="A0A939EIC5"/>
<dbReference type="SUPFAM" id="SSF52768">
    <property type="entry name" value="Arginase/deacetylase"/>
    <property type="match status" value="1"/>
</dbReference>
<proteinExistence type="inferred from homology"/>
<evidence type="ECO:0000256" key="2">
    <source>
        <dbReference type="ARBA" id="ARBA00022723"/>
    </source>
</evidence>
<dbReference type="InterPro" id="IPR020855">
    <property type="entry name" value="Ureohydrolase_Mn_BS"/>
</dbReference>
<feature type="binding site" evidence="4">
    <location>
        <position position="163"/>
    </location>
    <ligand>
        <name>Mn(2+)</name>
        <dbReference type="ChEBI" id="CHEBI:29035"/>
        <label>1</label>
    </ligand>
</feature>
<dbReference type="Pfam" id="PF00491">
    <property type="entry name" value="Arginase"/>
    <property type="match status" value="1"/>
</dbReference>
<dbReference type="InterPro" id="IPR005925">
    <property type="entry name" value="Agmatinase-rel"/>
</dbReference>
<feature type="binding site" evidence="4">
    <location>
        <position position="247"/>
    </location>
    <ligand>
        <name>Mn(2+)</name>
        <dbReference type="ChEBI" id="CHEBI:29035"/>
        <label>1</label>
    </ligand>
</feature>
<accession>A0A939EIC5</accession>
<gene>
    <name evidence="6" type="primary">speB</name>
    <name evidence="6" type="ORF">JF539_24625</name>
</gene>
<evidence type="ECO:0000256" key="5">
    <source>
        <dbReference type="RuleBase" id="RU003684"/>
    </source>
</evidence>
<evidence type="ECO:0000313" key="6">
    <source>
        <dbReference type="EMBL" id="MBN9673564.1"/>
    </source>
</evidence>
<dbReference type="CDD" id="cd11592">
    <property type="entry name" value="Agmatinase_PAH"/>
    <property type="match status" value="1"/>
</dbReference>
<feature type="binding site" evidence="4">
    <location>
        <position position="165"/>
    </location>
    <ligand>
        <name>Mn(2+)</name>
        <dbReference type="ChEBI" id="CHEBI:29035"/>
        <label>1</label>
    </ligand>
</feature>